<feature type="compositionally biased region" description="Low complexity" evidence="5">
    <location>
        <begin position="135"/>
        <end position="145"/>
    </location>
</feature>
<dbReference type="InterPro" id="IPR013857">
    <property type="entry name" value="NADH-UbQ_OxRdtase-assoc_prot30"/>
</dbReference>
<keyword evidence="7" id="KW-0732">Signal</keyword>
<evidence type="ECO:0000256" key="3">
    <source>
        <dbReference type="ARBA" id="ARBA00022989"/>
    </source>
</evidence>
<evidence type="ECO:0000256" key="1">
    <source>
        <dbReference type="ARBA" id="ARBA00004141"/>
    </source>
</evidence>
<feature type="transmembrane region" description="Helical" evidence="6">
    <location>
        <begin position="355"/>
        <end position="374"/>
    </location>
</feature>
<feature type="domain" description="PIG-P" evidence="8">
    <location>
        <begin position="314"/>
        <end position="473"/>
    </location>
</feature>
<name>A0A5C3F2Q5_9BASI</name>
<proteinExistence type="predicted"/>
<comment type="subcellular location">
    <subcellularLocation>
        <location evidence="1">Membrane</location>
        <topology evidence="1">Multi-pass membrane protein</topology>
    </subcellularLocation>
</comment>
<keyword evidence="3 6" id="KW-1133">Transmembrane helix</keyword>
<evidence type="ECO:0000313" key="10">
    <source>
        <dbReference type="EMBL" id="SPO37739.1"/>
    </source>
</evidence>
<feature type="chain" id="PRO_5022957832" description="PIG-P domain-containing protein" evidence="7">
    <location>
        <begin position="24"/>
        <end position="534"/>
    </location>
</feature>
<feature type="signal peptide" evidence="7">
    <location>
        <begin position="1"/>
        <end position="23"/>
    </location>
</feature>
<feature type="compositionally biased region" description="Acidic residues" evidence="5">
    <location>
        <begin position="494"/>
        <end position="512"/>
    </location>
</feature>
<feature type="domain" description="NADH:ubiquinone oxidoreductase intermediate-associated protein 30" evidence="9">
    <location>
        <begin position="54"/>
        <end position="128"/>
    </location>
</feature>
<evidence type="ECO:0000256" key="4">
    <source>
        <dbReference type="ARBA" id="ARBA00023136"/>
    </source>
</evidence>
<accession>A0A5C3F2Q5</accession>
<sequence length="534" mass="58460">MRPPLNLAALTLWLCTTARLAASLPLATMPSHCDQVPLYLPHHAHPPAQRWNPADFTNVDDTVRGGKSSSNVSLVANTGELEFSGNLDITALGGAGFASQANDHGFPVRLDKARFDGLRLRVRRQDPRSPPRRVQASSLTASTSSPPAPQPGNVTRYVVNIKTQAPTTRPDGRRQSSLVWEWDIQLPCHDPNSCTPDGATLPRTDLVDDDGDGDAFWTFDAHWSDFKPTYRGRPAEDPGEFLPQETHEWSIMARSNFGKQAGEFALTIHSLSAIVHAPTAPAPSQQSPSKRHLDLDLVDMEKAAALPSSTSSGEYYGFALFIFATVLYLVWTVWGLTPDWALQKVGVAWYPNREWAYLLPAWSLIAVLGVYGGFMSLNLLNTPDLQDLDNVVDPHANILNVPLPSSSSTSSLRYEEEKKIRHPLQGHTVRSTGSARHPTDSGDGGSQARGRERGPLADDVYDLPPGFVSRQLFLPSSSSSLSLSSSSSSLSSSLEEDEEEDDEEDEDEEDREDRDKDKDQDKGMAGDPVLVSES</sequence>
<dbReference type="Pfam" id="PF08510">
    <property type="entry name" value="PIG-P"/>
    <property type="match status" value="1"/>
</dbReference>
<feature type="region of interest" description="Disordered" evidence="5">
    <location>
        <begin position="119"/>
        <end position="154"/>
    </location>
</feature>
<feature type="compositionally biased region" description="Low complexity" evidence="5">
    <location>
        <begin position="476"/>
        <end position="493"/>
    </location>
</feature>
<reference evidence="10 11" key="1">
    <citation type="submission" date="2018-03" db="EMBL/GenBank/DDBJ databases">
        <authorList>
            <person name="Guldener U."/>
        </authorList>
    </citation>
    <scope>NUCLEOTIDE SEQUENCE [LARGE SCALE GENOMIC DNA]</scope>
    <source>
        <strain evidence="10 11">DAOM196992</strain>
    </source>
</reference>
<dbReference type="GO" id="GO:0006506">
    <property type="term" value="P:GPI anchor biosynthetic process"/>
    <property type="evidence" value="ECO:0007669"/>
    <property type="project" value="TreeGrafter"/>
</dbReference>
<dbReference type="GO" id="GO:0005783">
    <property type="term" value="C:endoplasmic reticulum"/>
    <property type="evidence" value="ECO:0007669"/>
    <property type="project" value="TreeGrafter"/>
</dbReference>
<organism evidence="10 11">
    <name type="scientific">Pseudozyma flocculosa</name>
    <dbReference type="NCBI Taxonomy" id="84751"/>
    <lineage>
        <taxon>Eukaryota</taxon>
        <taxon>Fungi</taxon>
        <taxon>Dikarya</taxon>
        <taxon>Basidiomycota</taxon>
        <taxon>Ustilaginomycotina</taxon>
        <taxon>Ustilaginomycetes</taxon>
        <taxon>Ustilaginales</taxon>
        <taxon>Ustilaginaceae</taxon>
        <taxon>Pseudozyma</taxon>
    </lineage>
</organism>
<feature type="region of interest" description="Disordered" evidence="5">
    <location>
        <begin position="476"/>
        <end position="534"/>
    </location>
</feature>
<evidence type="ECO:0000256" key="7">
    <source>
        <dbReference type="SAM" id="SignalP"/>
    </source>
</evidence>
<keyword evidence="11" id="KW-1185">Reference proteome</keyword>
<feature type="transmembrane region" description="Helical" evidence="6">
    <location>
        <begin position="315"/>
        <end position="334"/>
    </location>
</feature>
<dbReference type="GO" id="GO:0016020">
    <property type="term" value="C:membrane"/>
    <property type="evidence" value="ECO:0007669"/>
    <property type="project" value="UniProtKB-SubCell"/>
</dbReference>
<dbReference type="AlphaFoldDB" id="A0A5C3F2Q5"/>
<dbReference type="EMBL" id="OOIP01000008">
    <property type="protein sequence ID" value="SPO37739.1"/>
    <property type="molecule type" value="Genomic_DNA"/>
</dbReference>
<evidence type="ECO:0000259" key="8">
    <source>
        <dbReference type="Pfam" id="PF08510"/>
    </source>
</evidence>
<evidence type="ECO:0000313" key="11">
    <source>
        <dbReference type="Proteomes" id="UP000323386"/>
    </source>
</evidence>
<dbReference type="Pfam" id="PF08547">
    <property type="entry name" value="CIA30"/>
    <property type="match status" value="1"/>
</dbReference>
<evidence type="ECO:0008006" key="12">
    <source>
        <dbReference type="Google" id="ProtNLM"/>
    </source>
</evidence>
<feature type="region of interest" description="Disordered" evidence="5">
    <location>
        <begin position="405"/>
        <end position="462"/>
    </location>
</feature>
<gene>
    <name evidence="10" type="ORF">PSFLO_03215</name>
</gene>
<dbReference type="InterPro" id="IPR013717">
    <property type="entry name" value="PIG-P"/>
</dbReference>
<dbReference type="PANTHER" id="PTHR46346">
    <property type="entry name" value="PHOSPHATIDYLINOSITOL N-ACETYLGLUCOSAMINYLTRANSFERASE SUBUNIT P"/>
    <property type="match status" value="1"/>
</dbReference>
<evidence type="ECO:0000256" key="5">
    <source>
        <dbReference type="SAM" id="MobiDB-lite"/>
    </source>
</evidence>
<dbReference type="OrthoDB" id="426386at2759"/>
<keyword evidence="2 6" id="KW-0812">Transmembrane</keyword>
<evidence type="ECO:0000256" key="2">
    <source>
        <dbReference type="ARBA" id="ARBA00022692"/>
    </source>
</evidence>
<feature type="compositionally biased region" description="Basic and acidic residues" evidence="5">
    <location>
        <begin position="119"/>
        <end position="129"/>
    </location>
</feature>
<dbReference type="Proteomes" id="UP000323386">
    <property type="component" value="Unassembled WGS sequence"/>
</dbReference>
<protein>
    <recommendedName>
        <fullName evidence="12">PIG-P domain-containing protein</fullName>
    </recommendedName>
</protein>
<keyword evidence="4 6" id="KW-0472">Membrane</keyword>
<dbReference type="InterPro" id="IPR052263">
    <property type="entry name" value="GPI_Anchor_Biosynth"/>
</dbReference>
<feature type="compositionally biased region" description="Basic and acidic residues" evidence="5">
    <location>
        <begin position="513"/>
        <end position="524"/>
    </location>
</feature>
<evidence type="ECO:0000256" key="6">
    <source>
        <dbReference type="SAM" id="Phobius"/>
    </source>
</evidence>
<evidence type="ECO:0000259" key="9">
    <source>
        <dbReference type="Pfam" id="PF08547"/>
    </source>
</evidence>
<dbReference type="PANTHER" id="PTHR46346:SF1">
    <property type="entry name" value="PHOSPHATIDYLINOSITOL N-ACETYLGLUCOSAMINYLTRANSFERASE SUBUNIT P"/>
    <property type="match status" value="1"/>
</dbReference>